<dbReference type="FunCoup" id="B4MPK5">
    <property type="interactions" value="10"/>
</dbReference>
<feature type="transmembrane region" description="Helical" evidence="1">
    <location>
        <begin position="12"/>
        <end position="32"/>
    </location>
</feature>
<dbReference type="Proteomes" id="UP000007798">
    <property type="component" value="Unassembled WGS sequence"/>
</dbReference>
<organism evidence="3">
    <name type="scientific">Drosophila willistoni</name>
    <name type="common">Fruit fly</name>
    <dbReference type="NCBI Taxonomy" id="7260"/>
    <lineage>
        <taxon>Eukaryota</taxon>
        <taxon>Metazoa</taxon>
        <taxon>Ecdysozoa</taxon>
        <taxon>Arthropoda</taxon>
        <taxon>Hexapoda</taxon>
        <taxon>Insecta</taxon>
        <taxon>Pterygota</taxon>
        <taxon>Neoptera</taxon>
        <taxon>Endopterygota</taxon>
        <taxon>Diptera</taxon>
        <taxon>Brachycera</taxon>
        <taxon>Muscomorpha</taxon>
        <taxon>Ephydroidea</taxon>
        <taxon>Drosophilidae</taxon>
        <taxon>Drosophila</taxon>
        <taxon>Sophophora</taxon>
    </lineage>
</organism>
<keyword evidence="1" id="KW-0472">Membrane</keyword>
<dbReference type="AlphaFoldDB" id="B4MPK5"/>
<dbReference type="KEGG" id="dwi:6639969"/>
<dbReference type="HOGENOM" id="CLU_1817800_0_0_1"/>
<keyword evidence="1" id="KW-0812">Transmembrane</keyword>
<protein>
    <submittedName>
        <fullName evidence="2">GK21717</fullName>
    </submittedName>
</protein>
<dbReference type="STRING" id="7260.B4MPK5"/>
<name>B4MPK5_DROWI</name>
<reference evidence="2 3" key="1">
    <citation type="journal article" date="2007" name="Nature">
        <title>Evolution of genes and genomes on the Drosophila phylogeny.</title>
        <authorList>
            <consortium name="Drosophila 12 Genomes Consortium"/>
            <person name="Clark A.G."/>
            <person name="Eisen M.B."/>
            <person name="Smith D.R."/>
            <person name="Bergman C.M."/>
            <person name="Oliver B."/>
            <person name="Markow T.A."/>
            <person name="Kaufman T.C."/>
            <person name="Kellis M."/>
            <person name="Gelbart W."/>
            <person name="Iyer V.N."/>
            <person name="Pollard D.A."/>
            <person name="Sackton T.B."/>
            <person name="Larracuente A.M."/>
            <person name="Singh N.D."/>
            <person name="Abad J.P."/>
            <person name="Abt D.N."/>
            <person name="Adryan B."/>
            <person name="Aguade M."/>
            <person name="Akashi H."/>
            <person name="Anderson W.W."/>
            <person name="Aquadro C.F."/>
            <person name="Ardell D.H."/>
            <person name="Arguello R."/>
            <person name="Artieri C.G."/>
            <person name="Barbash D.A."/>
            <person name="Barker D."/>
            <person name="Barsanti P."/>
            <person name="Batterham P."/>
            <person name="Batzoglou S."/>
            <person name="Begun D."/>
            <person name="Bhutkar A."/>
            <person name="Blanco E."/>
            <person name="Bosak S.A."/>
            <person name="Bradley R.K."/>
            <person name="Brand A.D."/>
            <person name="Brent M.R."/>
            <person name="Brooks A.N."/>
            <person name="Brown R.H."/>
            <person name="Butlin R.K."/>
            <person name="Caggese C."/>
            <person name="Calvi B.R."/>
            <person name="Bernardo de Carvalho A."/>
            <person name="Caspi A."/>
            <person name="Castrezana S."/>
            <person name="Celniker S.E."/>
            <person name="Chang J.L."/>
            <person name="Chapple C."/>
            <person name="Chatterji S."/>
            <person name="Chinwalla A."/>
            <person name="Civetta A."/>
            <person name="Clifton S.W."/>
            <person name="Comeron J.M."/>
            <person name="Costello J.C."/>
            <person name="Coyne J.A."/>
            <person name="Daub J."/>
            <person name="David R.G."/>
            <person name="Delcher A.L."/>
            <person name="Delehaunty K."/>
            <person name="Do C.B."/>
            <person name="Ebling H."/>
            <person name="Edwards K."/>
            <person name="Eickbush T."/>
            <person name="Evans J.D."/>
            <person name="Filipski A."/>
            <person name="Findeiss S."/>
            <person name="Freyhult E."/>
            <person name="Fulton L."/>
            <person name="Fulton R."/>
            <person name="Garcia A.C."/>
            <person name="Gardiner A."/>
            <person name="Garfield D.A."/>
            <person name="Garvin B.E."/>
            <person name="Gibson G."/>
            <person name="Gilbert D."/>
            <person name="Gnerre S."/>
            <person name="Godfrey J."/>
            <person name="Good R."/>
            <person name="Gotea V."/>
            <person name="Gravely B."/>
            <person name="Greenberg A.J."/>
            <person name="Griffiths-Jones S."/>
            <person name="Gross S."/>
            <person name="Guigo R."/>
            <person name="Gustafson E.A."/>
            <person name="Haerty W."/>
            <person name="Hahn M.W."/>
            <person name="Halligan D.L."/>
            <person name="Halpern A.L."/>
            <person name="Halter G.M."/>
            <person name="Han M.V."/>
            <person name="Heger A."/>
            <person name="Hillier L."/>
            <person name="Hinrichs A.S."/>
            <person name="Holmes I."/>
            <person name="Hoskins R.A."/>
            <person name="Hubisz M.J."/>
            <person name="Hultmark D."/>
            <person name="Huntley M.A."/>
            <person name="Jaffe D.B."/>
            <person name="Jagadeeshan S."/>
            <person name="Jeck W.R."/>
            <person name="Johnson J."/>
            <person name="Jones C.D."/>
            <person name="Jordan W.C."/>
            <person name="Karpen G.H."/>
            <person name="Kataoka E."/>
            <person name="Keightley P.D."/>
            <person name="Kheradpour P."/>
            <person name="Kirkness E.F."/>
            <person name="Koerich L.B."/>
            <person name="Kristiansen K."/>
            <person name="Kudrna D."/>
            <person name="Kulathinal R.J."/>
            <person name="Kumar S."/>
            <person name="Kwok R."/>
            <person name="Lander E."/>
            <person name="Langley C.H."/>
            <person name="Lapoint R."/>
            <person name="Lazzaro B.P."/>
            <person name="Lee S.J."/>
            <person name="Levesque L."/>
            <person name="Li R."/>
            <person name="Lin C.F."/>
            <person name="Lin M.F."/>
            <person name="Lindblad-Toh K."/>
            <person name="Llopart A."/>
            <person name="Long M."/>
            <person name="Low L."/>
            <person name="Lozovsky E."/>
            <person name="Lu J."/>
            <person name="Luo M."/>
            <person name="Machado C.A."/>
            <person name="Makalowski W."/>
            <person name="Marzo M."/>
            <person name="Matsuda M."/>
            <person name="Matzkin L."/>
            <person name="McAllister B."/>
            <person name="McBride C.S."/>
            <person name="McKernan B."/>
            <person name="McKernan K."/>
            <person name="Mendez-Lago M."/>
            <person name="Minx P."/>
            <person name="Mollenhauer M.U."/>
            <person name="Montooth K."/>
            <person name="Mount S.M."/>
            <person name="Mu X."/>
            <person name="Myers E."/>
            <person name="Negre B."/>
            <person name="Newfeld S."/>
            <person name="Nielsen R."/>
            <person name="Noor M.A."/>
            <person name="O'Grady P."/>
            <person name="Pachter L."/>
            <person name="Papaceit M."/>
            <person name="Parisi M.J."/>
            <person name="Parisi M."/>
            <person name="Parts L."/>
            <person name="Pedersen J.S."/>
            <person name="Pesole G."/>
            <person name="Phillippy A.M."/>
            <person name="Ponting C.P."/>
            <person name="Pop M."/>
            <person name="Porcelli D."/>
            <person name="Powell J.R."/>
            <person name="Prohaska S."/>
            <person name="Pruitt K."/>
            <person name="Puig M."/>
            <person name="Quesneville H."/>
            <person name="Ram K.R."/>
            <person name="Rand D."/>
            <person name="Rasmussen M.D."/>
            <person name="Reed L.K."/>
            <person name="Reenan R."/>
            <person name="Reily A."/>
            <person name="Remington K.A."/>
            <person name="Rieger T.T."/>
            <person name="Ritchie M.G."/>
            <person name="Robin C."/>
            <person name="Rogers Y.H."/>
            <person name="Rohde C."/>
            <person name="Rozas J."/>
            <person name="Rubenfield M.J."/>
            <person name="Ruiz A."/>
            <person name="Russo S."/>
            <person name="Salzberg S.L."/>
            <person name="Sanchez-Gracia A."/>
            <person name="Saranga D.J."/>
            <person name="Sato H."/>
            <person name="Schaeffer S.W."/>
            <person name="Schatz M.C."/>
            <person name="Schlenke T."/>
            <person name="Schwartz R."/>
            <person name="Segarra C."/>
            <person name="Singh R.S."/>
            <person name="Sirot L."/>
            <person name="Sirota M."/>
            <person name="Sisneros N.B."/>
            <person name="Smith C.D."/>
            <person name="Smith T.F."/>
            <person name="Spieth J."/>
            <person name="Stage D.E."/>
            <person name="Stark A."/>
            <person name="Stephan W."/>
            <person name="Strausberg R.L."/>
            <person name="Strempel S."/>
            <person name="Sturgill D."/>
            <person name="Sutton G."/>
            <person name="Sutton G.G."/>
            <person name="Tao W."/>
            <person name="Teichmann S."/>
            <person name="Tobari Y.N."/>
            <person name="Tomimura Y."/>
            <person name="Tsolas J.M."/>
            <person name="Valente V.L."/>
            <person name="Venter E."/>
            <person name="Venter J.C."/>
            <person name="Vicario S."/>
            <person name="Vieira F.G."/>
            <person name="Vilella A.J."/>
            <person name="Villasante A."/>
            <person name="Walenz B."/>
            <person name="Wang J."/>
            <person name="Wasserman M."/>
            <person name="Watts T."/>
            <person name="Wilson D."/>
            <person name="Wilson R.K."/>
            <person name="Wing R.A."/>
            <person name="Wolfner M.F."/>
            <person name="Wong A."/>
            <person name="Wong G.K."/>
            <person name="Wu C.I."/>
            <person name="Wu G."/>
            <person name="Yamamoto D."/>
            <person name="Yang H.P."/>
            <person name="Yang S.P."/>
            <person name="Yorke J.A."/>
            <person name="Yoshida K."/>
            <person name="Zdobnov E."/>
            <person name="Zhang P."/>
            <person name="Zhang Y."/>
            <person name="Zimin A.V."/>
            <person name="Baldwin J."/>
            <person name="Abdouelleil A."/>
            <person name="Abdulkadir J."/>
            <person name="Abebe A."/>
            <person name="Abera B."/>
            <person name="Abreu J."/>
            <person name="Acer S.C."/>
            <person name="Aftuck L."/>
            <person name="Alexander A."/>
            <person name="An P."/>
            <person name="Anderson E."/>
            <person name="Anderson S."/>
            <person name="Arachi H."/>
            <person name="Azer M."/>
            <person name="Bachantsang P."/>
            <person name="Barry A."/>
            <person name="Bayul T."/>
            <person name="Berlin A."/>
            <person name="Bessette D."/>
            <person name="Bloom T."/>
            <person name="Blye J."/>
            <person name="Boguslavskiy L."/>
            <person name="Bonnet C."/>
            <person name="Boukhgalter B."/>
            <person name="Bourzgui I."/>
            <person name="Brown A."/>
            <person name="Cahill P."/>
            <person name="Channer S."/>
            <person name="Cheshatsang Y."/>
            <person name="Chuda L."/>
            <person name="Citroen M."/>
            <person name="Collymore A."/>
            <person name="Cooke P."/>
            <person name="Costello M."/>
            <person name="D'Aco K."/>
            <person name="Daza R."/>
            <person name="De Haan G."/>
            <person name="DeGray S."/>
            <person name="DeMaso C."/>
            <person name="Dhargay N."/>
            <person name="Dooley K."/>
            <person name="Dooley E."/>
            <person name="Doricent M."/>
            <person name="Dorje P."/>
            <person name="Dorjee K."/>
            <person name="Dupes A."/>
            <person name="Elong R."/>
            <person name="Falk J."/>
            <person name="Farina A."/>
            <person name="Faro S."/>
            <person name="Ferguson D."/>
            <person name="Fisher S."/>
            <person name="Foley C.D."/>
            <person name="Franke A."/>
            <person name="Friedrich D."/>
            <person name="Gadbois L."/>
            <person name="Gearin G."/>
            <person name="Gearin C.R."/>
            <person name="Giannoukos G."/>
            <person name="Goode T."/>
            <person name="Graham J."/>
            <person name="Grandbois E."/>
            <person name="Grewal S."/>
            <person name="Gyaltsen K."/>
            <person name="Hafez N."/>
            <person name="Hagos B."/>
            <person name="Hall J."/>
            <person name="Henson C."/>
            <person name="Hollinger A."/>
            <person name="Honan T."/>
            <person name="Huard M.D."/>
            <person name="Hughes L."/>
            <person name="Hurhula B."/>
            <person name="Husby M.E."/>
            <person name="Kamat A."/>
            <person name="Kanga B."/>
            <person name="Kashin S."/>
            <person name="Khazanovich D."/>
            <person name="Kisner P."/>
            <person name="Lance K."/>
            <person name="Lara M."/>
            <person name="Lee W."/>
            <person name="Lennon N."/>
            <person name="Letendre F."/>
            <person name="LeVine R."/>
            <person name="Lipovsky A."/>
            <person name="Liu X."/>
            <person name="Liu J."/>
            <person name="Liu S."/>
            <person name="Lokyitsang T."/>
            <person name="Lokyitsang Y."/>
            <person name="Lubonja R."/>
            <person name="Lui A."/>
            <person name="MacDonald P."/>
            <person name="Magnisalis V."/>
            <person name="Maru K."/>
            <person name="Matthews C."/>
            <person name="McCusker W."/>
            <person name="McDonough S."/>
            <person name="Mehta T."/>
            <person name="Meldrim J."/>
            <person name="Meneus L."/>
            <person name="Mihai O."/>
            <person name="Mihalev A."/>
            <person name="Mihova T."/>
            <person name="Mittelman R."/>
            <person name="Mlenga V."/>
            <person name="Montmayeur A."/>
            <person name="Mulrain L."/>
            <person name="Navidi A."/>
            <person name="Naylor J."/>
            <person name="Negash T."/>
            <person name="Nguyen T."/>
            <person name="Nguyen N."/>
            <person name="Nicol R."/>
            <person name="Norbu C."/>
            <person name="Norbu N."/>
            <person name="Novod N."/>
            <person name="O'Neill B."/>
            <person name="Osman S."/>
            <person name="Markiewicz E."/>
            <person name="Oyono O.L."/>
            <person name="Patti C."/>
            <person name="Phunkhang P."/>
            <person name="Pierre F."/>
            <person name="Priest M."/>
            <person name="Raghuraman S."/>
            <person name="Rege F."/>
            <person name="Reyes R."/>
            <person name="Rise C."/>
            <person name="Rogov P."/>
            <person name="Ross K."/>
            <person name="Ryan E."/>
            <person name="Settipalli S."/>
            <person name="Shea T."/>
            <person name="Sherpa N."/>
            <person name="Shi L."/>
            <person name="Shih D."/>
            <person name="Sparrow T."/>
            <person name="Spaulding J."/>
            <person name="Stalker J."/>
            <person name="Stange-Thomann N."/>
            <person name="Stavropoulos S."/>
            <person name="Stone C."/>
            <person name="Strader C."/>
            <person name="Tesfaye S."/>
            <person name="Thomson T."/>
            <person name="Thoulutsang Y."/>
            <person name="Thoulutsang D."/>
            <person name="Topham K."/>
            <person name="Topping I."/>
            <person name="Tsamla T."/>
            <person name="Vassiliev H."/>
            <person name="Vo A."/>
            <person name="Wangchuk T."/>
            <person name="Wangdi T."/>
            <person name="Weiand M."/>
            <person name="Wilkinson J."/>
            <person name="Wilson A."/>
            <person name="Yadav S."/>
            <person name="Young G."/>
            <person name="Yu Q."/>
            <person name="Zembek L."/>
            <person name="Zhong D."/>
            <person name="Zimmer A."/>
            <person name="Zwirko Z."/>
            <person name="Jaffe D.B."/>
            <person name="Alvarez P."/>
            <person name="Brockman W."/>
            <person name="Butler J."/>
            <person name="Chin C."/>
            <person name="Gnerre S."/>
            <person name="Grabherr M."/>
            <person name="Kleber M."/>
            <person name="Mauceli E."/>
            <person name="MacCallum I."/>
        </authorList>
    </citation>
    <scope>NUCLEOTIDE SEQUENCE [LARGE SCALE GENOMIC DNA]</scope>
    <source>
        <strain evidence="3">Tucson 14030-0811.24</strain>
    </source>
</reference>
<evidence type="ECO:0000256" key="1">
    <source>
        <dbReference type="SAM" id="Phobius"/>
    </source>
</evidence>
<evidence type="ECO:0000313" key="2">
    <source>
        <dbReference type="EMBL" id="EDW74044.1"/>
    </source>
</evidence>
<feature type="transmembrane region" description="Helical" evidence="1">
    <location>
        <begin position="38"/>
        <end position="58"/>
    </location>
</feature>
<evidence type="ECO:0000313" key="3">
    <source>
        <dbReference type="Proteomes" id="UP000007798"/>
    </source>
</evidence>
<dbReference type="OrthoDB" id="7811175at2759"/>
<dbReference type="OMA" id="DDYFWRN"/>
<sequence>MVRLDSQGSLICAGIVSILVVIAYNCVNSTFFYNVYDLGTHISILQTLSSIFLIVGAIKRKYKLYVPWMITTVFFIYSLVLLAFDNIRDLPDFGAFVIIILSFVLNGYFCFALYGAQNAFDQERKAEPPSYNSLHDKSNFTNHI</sequence>
<dbReference type="EMBL" id="CH963849">
    <property type="protein sequence ID" value="EDW74044.1"/>
    <property type="molecule type" value="Genomic_DNA"/>
</dbReference>
<keyword evidence="1" id="KW-1133">Transmembrane helix</keyword>
<feature type="transmembrane region" description="Helical" evidence="1">
    <location>
        <begin position="96"/>
        <end position="116"/>
    </location>
</feature>
<gene>
    <name evidence="2" type="primary">Dwil\GK21717</name>
    <name evidence="2" type="ORF">Dwil_GK21717</name>
</gene>
<dbReference type="PhylomeDB" id="B4MPK5"/>
<proteinExistence type="predicted"/>
<keyword evidence="3" id="KW-1185">Reference proteome</keyword>
<dbReference type="InParanoid" id="B4MPK5"/>
<accession>B4MPK5</accession>
<feature type="transmembrane region" description="Helical" evidence="1">
    <location>
        <begin position="65"/>
        <end position="84"/>
    </location>
</feature>